<dbReference type="EMBL" id="CM009290">
    <property type="protein sequence ID" value="PNT59300.1"/>
    <property type="molecule type" value="Genomic_DNA"/>
</dbReference>
<dbReference type="InterPro" id="IPR024752">
    <property type="entry name" value="Myb/SANT-like_dom"/>
</dbReference>
<dbReference type="STRING" id="3694.A0A2K2CB92"/>
<feature type="region of interest" description="Disordered" evidence="1">
    <location>
        <begin position="146"/>
        <end position="177"/>
    </location>
</feature>
<proteinExistence type="predicted"/>
<dbReference type="InParanoid" id="A0A2K2CB92"/>
<feature type="compositionally biased region" description="Polar residues" evidence="1">
    <location>
        <begin position="196"/>
        <end position="205"/>
    </location>
</feature>
<keyword evidence="4" id="KW-1185">Reference proteome</keyword>
<gene>
    <name evidence="3" type="ORF">POPTR_001G402200</name>
</gene>
<dbReference type="PANTHER" id="PTHR31704:SF37">
    <property type="entry name" value="HEAT SHOCK PROTEIN"/>
    <property type="match status" value="1"/>
</dbReference>
<dbReference type="OMA" id="VANDFRH"/>
<feature type="compositionally biased region" description="Basic and acidic residues" evidence="1">
    <location>
        <begin position="164"/>
        <end position="177"/>
    </location>
</feature>
<dbReference type="PANTHER" id="PTHR31704">
    <property type="entry name" value="MYB/SANT-LIKE DNA-BINDING DOMAIN PROTEIN-RELATED"/>
    <property type="match status" value="1"/>
</dbReference>
<dbReference type="AlphaFoldDB" id="A0A2K2CB92"/>
<protein>
    <recommendedName>
        <fullName evidence="2">Myb/SANT-like domain-containing protein</fullName>
    </recommendedName>
</protein>
<feature type="region of interest" description="Disordered" evidence="1">
    <location>
        <begin position="195"/>
        <end position="221"/>
    </location>
</feature>
<dbReference type="OrthoDB" id="683049at2759"/>
<accession>A0A2K2CB92</accession>
<dbReference type="Proteomes" id="UP000006729">
    <property type="component" value="Chromosome 1"/>
</dbReference>
<evidence type="ECO:0000259" key="2">
    <source>
        <dbReference type="Pfam" id="PF12776"/>
    </source>
</evidence>
<evidence type="ECO:0000313" key="3">
    <source>
        <dbReference type="EMBL" id="PNT59300.1"/>
    </source>
</evidence>
<organism evidence="3 4">
    <name type="scientific">Populus trichocarpa</name>
    <name type="common">Western balsam poplar</name>
    <name type="synonym">Populus balsamifera subsp. trichocarpa</name>
    <dbReference type="NCBI Taxonomy" id="3694"/>
    <lineage>
        <taxon>Eukaryota</taxon>
        <taxon>Viridiplantae</taxon>
        <taxon>Streptophyta</taxon>
        <taxon>Embryophyta</taxon>
        <taxon>Tracheophyta</taxon>
        <taxon>Spermatophyta</taxon>
        <taxon>Magnoliopsida</taxon>
        <taxon>eudicotyledons</taxon>
        <taxon>Gunneridae</taxon>
        <taxon>Pentapetalae</taxon>
        <taxon>rosids</taxon>
        <taxon>fabids</taxon>
        <taxon>Malpighiales</taxon>
        <taxon>Salicaceae</taxon>
        <taxon>Saliceae</taxon>
        <taxon>Populus</taxon>
    </lineage>
</organism>
<name>A0A2K2CB92_POPTR</name>
<sequence>MEGLEYFDKAAWTKEMLHIFCDICIKAIDMGMRPNTHFDKTGWKFLITSFKEQTGHAFTKTQLKNKWDGCKKDWRIWNKLISETGVGWNSELGTISASDEWWKQKIQEIKGAKKFRHVGIEPSLKNKVDRMYSNIVATGAFAWAPSSGVPDGSDVDPGTSNADIAHDGLEEGSGDSEKDVIPDFQTDMARMVGGINMSTSSNTKSGGKRKERDHYDVQGRKKKTSGIQLLSRCNQLLESMSTKSDSTSINLDREGCSISKVMAELHSIPEVSIEDEFHDFATEYLSLRRKREMWASIGDKEQKLRWLQRMYARTKHA</sequence>
<evidence type="ECO:0000256" key="1">
    <source>
        <dbReference type="SAM" id="MobiDB-lite"/>
    </source>
</evidence>
<dbReference type="Pfam" id="PF12776">
    <property type="entry name" value="Myb_DNA-bind_3"/>
    <property type="match status" value="1"/>
</dbReference>
<feature type="domain" description="Myb/SANT-like" evidence="2">
    <location>
        <begin position="12"/>
        <end position="104"/>
    </location>
</feature>
<evidence type="ECO:0000313" key="4">
    <source>
        <dbReference type="Proteomes" id="UP000006729"/>
    </source>
</evidence>
<reference evidence="3 4" key="1">
    <citation type="journal article" date="2006" name="Science">
        <title>The genome of black cottonwood, Populus trichocarpa (Torr. &amp; Gray).</title>
        <authorList>
            <person name="Tuskan G.A."/>
            <person name="Difazio S."/>
            <person name="Jansson S."/>
            <person name="Bohlmann J."/>
            <person name="Grigoriev I."/>
            <person name="Hellsten U."/>
            <person name="Putnam N."/>
            <person name="Ralph S."/>
            <person name="Rombauts S."/>
            <person name="Salamov A."/>
            <person name="Schein J."/>
            <person name="Sterck L."/>
            <person name="Aerts A."/>
            <person name="Bhalerao R.R."/>
            <person name="Bhalerao R.P."/>
            <person name="Blaudez D."/>
            <person name="Boerjan W."/>
            <person name="Brun A."/>
            <person name="Brunner A."/>
            <person name="Busov V."/>
            <person name="Campbell M."/>
            <person name="Carlson J."/>
            <person name="Chalot M."/>
            <person name="Chapman J."/>
            <person name="Chen G.L."/>
            <person name="Cooper D."/>
            <person name="Coutinho P.M."/>
            <person name="Couturier J."/>
            <person name="Covert S."/>
            <person name="Cronk Q."/>
            <person name="Cunningham R."/>
            <person name="Davis J."/>
            <person name="Degroeve S."/>
            <person name="Dejardin A."/>
            <person name="Depamphilis C."/>
            <person name="Detter J."/>
            <person name="Dirks B."/>
            <person name="Dubchak I."/>
            <person name="Duplessis S."/>
            <person name="Ehlting J."/>
            <person name="Ellis B."/>
            <person name="Gendler K."/>
            <person name="Goodstein D."/>
            <person name="Gribskov M."/>
            <person name="Grimwood J."/>
            <person name="Groover A."/>
            <person name="Gunter L."/>
            <person name="Hamberger B."/>
            <person name="Heinze B."/>
            <person name="Helariutta Y."/>
            <person name="Henrissat B."/>
            <person name="Holligan D."/>
            <person name="Holt R."/>
            <person name="Huang W."/>
            <person name="Islam-Faridi N."/>
            <person name="Jones S."/>
            <person name="Jones-Rhoades M."/>
            <person name="Jorgensen R."/>
            <person name="Joshi C."/>
            <person name="Kangasjarvi J."/>
            <person name="Karlsson J."/>
            <person name="Kelleher C."/>
            <person name="Kirkpatrick R."/>
            <person name="Kirst M."/>
            <person name="Kohler A."/>
            <person name="Kalluri U."/>
            <person name="Larimer F."/>
            <person name="Leebens-Mack J."/>
            <person name="Leple J.C."/>
            <person name="Locascio P."/>
            <person name="Lou Y."/>
            <person name="Lucas S."/>
            <person name="Martin F."/>
            <person name="Montanini B."/>
            <person name="Napoli C."/>
            <person name="Nelson D.R."/>
            <person name="Nelson C."/>
            <person name="Nieminen K."/>
            <person name="Nilsson O."/>
            <person name="Pereda V."/>
            <person name="Peter G."/>
            <person name="Philippe R."/>
            <person name="Pilate G."/>
            <person name="Poliakov A."/>
            <person name="Razumovskaya J."/>
            <person name="Richardson P."/>
            <person name="Rinaldi C."/>
            <person name="Ritland K."/>
            <person name="Rouze P."/>
            <person name="Ryaboy D."/>
            <person name="Schmutz J."/>
            <person name="Schrader J."/>
            <person name="Segerman B."/>
            <person name="Shin H."/>
            <person name="Siddiqui A."/>
            <person name="Sterky F."/>
            <person name="Terry A."/>
            <person name="Tsai C.J."/>
            <person name="Uberbacher E."/>
            <person name="Unneberg P."/>
            <person name="Vahala J."/>
            <person name="Wall K."/>
            <person name="Wessler S."/>
            <person name="Yang G."/>
            <person name="Yin T."/>
            <person name="Douglas C."/>
            <person name="Marra M."/>
            <person name="Sandberg G."/>
            <person name="Van de Peer Y."/>
            <person name="Rokhsar D."/>
        </authorList>
    </citation>
    <scope>NUCLEOTIDE SEQUENCE [LARGE SCALE GENOMIC DNA]</scope>
    <source>
        <strain evidence="4">cv. Nisqually</strain>
    </source>
</reference>
<feature type="compositionally biased region" description="Basic and acidic residues" evidence="1">
    <location>
        <begin position="208"/>
        <end position="219"/>
    </location>
</feature>
<dbReference type="Gramene" id="Potri.001G402200.1.v4.1">
    <property type="protein sequence ID" value="Potri.001G402200.1.v4.1"/>
    <property type="gene ID" value="Potri.001G402200.v4.1"/>
</dbReference>